<evidence type="ECO:0000256" key="3">
    <source>
        <dbReference type="ARBA" id="ARBA00022527"/>
    </source>
</evidence>
<dbReference type="Pfam" id="PF00069">
    <property type="entry name" value="Pkinase"/>
    <property type="match status" value="1"/>
</dbReference>
<dbReference type="SUPFAM" id="SSF56112">
    <property type="entry name" value="Protein kinase-like (PK-like)"/>
    <property type="match status" value="1"/>
</dbReference>
<name>A0A1A9V481_GLOAU</name>
<evidence type="ECO:0000256" key="15">
    <source>
        <dbReference type="ARBA" id="ARBA00047899"/>
    </source>
</evidence>
<dbReference type="GO" id="GO:0051321">
    <property type="term" value="P:meiotic cell cycle"/>
    <property type="evidence" value="ECO:0007669"/>
    <property type="project" value="TreeGrafter"/>
</dbReference>
<comment type="similarity">
    <text evidence="14">Belongs to the protein kinase superfamily. Ser/Thr protein kinase family. GCN2 subfamily.</text>
</comment>
<dbReference type="InterPro" id="IPR011009">
    <property type="entry name" value="Kinase-like_dom_sf"/>
</dbReference>
<dbReference type="InterPro" id="IPR050339">
    <property type="entry name" value="CC_SR_Kinase"/>
</dbReference>
<dbReference type="AlphaFoldDB" id="A0A1A9V481"/>
<evidence type="ECO:0000256" key="13">
    <source>
        <dbReference type="ARBA" id="ARBA00023306"/>
    </source>
</evidence>
<evidence type="ECO:0000256" key="18">
    <source>
        <dbReference type="ARBA" id="ARBA00084081"/>
    </source>
</evidence>
<evidence type="ECO:0000256" key="4">
    <source>
        <dbReference type="ARBA" id="ARBA00022553"/>
    </source>
</evidence>
<keyword evidence="9 19" id="KW-0067">ATP-binding</keyword>
<dbReference type="VEuPathDB" id="VectorBase:GAUT025336"/>
<evidence type="ECO:0000256" key="9">
    <source>
        <dbReference type="ARBA" id="ARBA00022840"/>
    </source>
</evidence>
<organism evidence="22 23">
    <name type="scientific">Glossina austeni</name>
    <name type="common">Savannah tsetse fly</name>
    <dbReference type="NCBI Taxonomy" id="7395"/>
    <lineage>
        <taxon>Eukaryota</taxon>
        <taxon>Metazoa</taxon>
        <taxon>Ecdysozoa</taxon>
        <taxon>Arthropoda</taxon>
        <taxon>Hexapoda</taxon>
        <taxon>Insecta</taxon>
        <taxon>Pterygota</taxon>
        <taxon>Neoptera</taxon>
        <taxon>Endopterygota</taxon>
        <taxon>Diptera</taxon>
        <taxon>Brachycera</taxon>
        <taxon>Muscomorpha</taxon>
        <taxon>Hippoboscoidea</taxon>
        <taxon>Glossinidae</taxon>
        <taxon>Glossina</taxon>
    </lineage>
</organism>
<feature type="binding site" evidence="19">
    <location>
        <position position="122"/>
    </location>
    <ligand>
        <name>ATP</name>
        <dbReference type="ChEBI" id="CHEBI:30616"/>
    </ligand>
</feature>
<evidence type="ECO:0000256" key="16">
    <source>
        <dbReference type="ARBA" id="ARBA00048679"/>
    </source>
</evidence>
<dbReference type="PANTHER" id="PTHR11042">
    <property type="entry name" value="EUKARYOTIC TRANSLATION INITIATION FACTOR 2-ALPHA KINASE EIF2-ALPHA KINASE -RELATED"/>
    <property type="match status" value="1"/>
</dbReference>
<dbReference type="GO" id="GO:0005634">
    <property type="term" value="C:nucleus"/>
    <property type="evidence" value="ECO:0007669"/>
    <property type="project" value="TreeGrafter"/>
</dbReference>
<evidence type="ECO:0000313" key="22">
    <source>
        <dbReference type="EnsemblMetazoa" id="GAUT025336-PA"/>
    </source>
</evidence>
<dbReference type="PROSITE" id="PS00108">
    <property type="entry name" value="PROTEIN_KINASE_ST"/>
    <property type="match status" value="1"/>
</dbReference>
<dbReference type="GO" id="GO:0110031">
    <property type="term" value="P:negative regulation of G2/MI transition of meiotic cell cycle"/>
    <property type="evidence" value="ECO:0007669"/>
    <property type="project" value="TreeGrafter"/>
</dbReference>
<dbReference type="FunFam" id="1.10.510.10:FF:000315">
    <property type="entry name" value="membrane-associated tyrosine- and threonine-specific cdc2-inhibitory kinase"/>
    <property type="match status" value="1"/>
</dbReference>
<dbReference type="Proteomes" id="UP000078200">
    <property type="component" value="Unassembled WGS sequence"/>
</dbReference>
<dbReference type="InterPro" id="IPR017441">
    <property type="entry name" value="Protein_kinase_ATP_BS"/>
</dbReference>
<keyword evidence="10" id="KW-0460">Magnesium</keyword>
<keyword evidence="3" id="KW-0723">Serine/threonine-protein kinase</keyword>
<dbReference type="PROSITE" id="PS50011">
    <property type="entry name" value="PROTEIN_KINASE_DOM"/>
    <property type="match status" value="1"/>
</dbReference>
<dbReference type="GO" id="GO:0046872">
    <property type="term" value="F:metal ion binding"/>
    <property type="evidence" value="ECO:0007669"/>
    <property type="project" value="UniProtKB-KW"/>
</dbReference>
<evidence type="ECO:0000256" key="19">
    <source>
        <dbReference type="PROSITE-ProRule" id="PRU10141"/>
    </source>
</evidence>
<evidence type="ECO:0000259" key="21">
    <source>
        <dbReference type="PROSITE" id="PS50011"/>
    </source>
</evidence>
<evidence type="ECO:0000256" key="11">
    <source>
        <dbReference type="ARBA" id="ARBA00023034"/>
    </source>
</evidence>
<evidence type="ECO:0000256" key="20">
    <source>
        <dbReference type="SAM" id="MobiDB-lite"/>
    </source>
</evidence>
<keyword evidence="23" id="KW-1185">Reference proteome</keyword>
<comment type="subcellular location">
    <subcellularLocation>
        <location evidence="1">Golgi apparatus membrane</location>
        <topology evidence="1">Peripheral membrane protein</topology>
    </subcellularLocation>
</comment>
<reference evidence="22" key="1">
    <citation type="submission" date="2020-05" db="UniProtKB">
        <authorList>
            <consortium name="EnsemblMetazoa"/>
        </authorList>
    </citation>
    <scope>IDENTIFICATION</scope>
    <source>
        <strain evidence="22">TTRI</strain>
    </source>
</reference>
<keyword evidence="13" id="KW-0131">Cell cycle</keyword>
<protein>
    <recommendedName>
        <fullName evidence="17">Membrane-associated tyrosine- and threonine-specific cdc2-inhibitory kinase</fullName>
        <ecNumber evidence="2">2.7.11.1</ecNumber>
    </recommendedName>
    <alternativeName>
        <fullName evidence="18">Myt1 kinase</fullName>
    </alternativeName>
</protein>
<keyword evidence="8" id="KW-0418">Kinase</keyword>
<evidence type="ECO:0000256" key="1">
    <source>
        <dbReference type="ARBA" id="ARBA00004395"/>
    </source>
</evidence>
<evidence type="ECO:0000256" key="5">
    <source>
        <dbReference type="ARBA" id="ARBA00022679"/>
    </source>
</evidence>
<dbReference type="PROSITE" id="PS00107">
    <property type="entry name" value="PROTEIN_KINASE_ATP"/>
    <property type="match status" value="1"/>
</dbReference>
<evidence type="ECO:0000256" key="7">
    <source>
        <dbReference type="ARBA" id="ARBA00022741"/>
    </source>
</evidence>
<proteinExistence type="inferred from homology"/>
<dbReference type="GO" id="GO:0004674">
    <property type="term" value="F:protein serine/threonine kinase activity"/>
    <property type="evidence" value="ECO:0007669"/>
    <property type="project" value="UniProtKB-KW"/>
</dbReference>
<evidence type="ECO:0000256" key="2">
    <source>
        <dbReference type="ARBA" id="ARBA00012513"/>
    </source>
</evidence>
<dbReference type="Gene3D" id="3.30.200.20">
    <property type="entry name" value="Phosphorylase Kinase, domain 1"/>
    <property type="match status" value="1"/>
</dbReference>
<dbReference type="PANTHER" id="PTHR11042:SF183">
    <property type="entry name" value="MEMBRANE-ASSOCIATED TYROSINE- AND THREONINE-SPECIFIC CDC2-INHIBITORY KINASE"/>
    <property type="match status" value="1"/>
</dbReference>
<sequence length="534" mass="61678">MAVGGAIRHIRPVPEIKEENFQHSFKQTQRKDDISRLKPPKPKPRYDSNCNRKHTAHAISFRGEEDSCWDTDSLLLCATYDPSVNETYFEQCFTCLAKIGEGSFGEVFKVQSKEDGRLYAVKMSKQLFRSELYRQERLEEVRRYEQFSGHANCVRFYRAWEQKDRLYMQMELCRESLESYLERKRHISEEKIWSILLDLLLALKSLHDRNLIHLDIKLDNVLIGDDDSCRLADFGLVIDVDRANRHQATEGDSRYVAPEIMMGEFSKAADIFSLGIAILELACFLELPANGPLWQQLRSGLLPEDFIKTISEDLQGIIKQMMTPNPSQRPTVDQLLSHKKFVKMLPGRKRRTNWELVSKMKKTVRVSSRLVWLKWCKLKNVVFRFFSCILTVFGIGDVKHLKPSSANKLKNKHFTARSYLVSSTPTGCISKAKARIDFQFDGDITQINHGASCHSPNETIPNSTPVNHNQCFFRIRKDLSKTKFNDESGSFLDKSTCDCLDDWESDSQSSFRKSFDVSALSRKKLFSKFDDDTD</sequence>
<evidence type="ECO:0000313" key="23">
    <source>
        <dbReference type="Proteomes" id="UP000078200"/>
    </source>
</evidence>
<evidence type="ECO:0000256" key="17">
    <source>
        <dbReference type="ARBA" id="ARBA00074601"/>
    </source>
</evidence>
<keyword evidence="11" id="KW-0333">Golgi apparatus</keyword>
<dbReference type="Gene3D" id="1.10.510.10">
    <property type="entry name" value="Transferase(Phosphotransferase) domain 1"/>
    <property type="match status" value="1"/>
</dbReference>
<dbReference type="EC" id="2.7.11.1" evidence="2"/>
<dbReference type="FunFam" id="3.30.200.20:FF:000280">
    <property type="entry name" value="membrane-associated tyrosine- and threonine-specific cdc2-inhibitory kinase"/>
    <property type="match status" value="1"/>
</dbReference>
<comment type="catalytic activity">
    <reaction evidence="15">
        <text>L-threonyl-[protein] + ATP = O-phospho-L-threonyl-[protein] + ADP + H(+)</text>
        <dbReference type="Rhea" id="RHEA:46608"/>
        <dbReference type="Rhea" id="RHEA-COMP:11060"/>
        <dbReference type="Rhea" id="RHEA-COMP:11605"/>
        <dbReference type="ChEBI" id="CHEBI:15378"/>
        <dbReference type="ChEBI" id="CHEBI:30013"/>
        <dbReference type="ChEBI" id="CHEBI:30616"/>
        <dbReference type="ChEBI" id="CHEBI:61977"/>
        <dbReference type="ChEBI" id="CHEBI:456216"/>
        <dbReference type="EC" id="2.7.11.1"/>
    </reaction>
</comment>
<dbReference type="InterPro" id="IPR008271">
    <property type="entry name" value="Ser/Thr_kinase_AS"/>
</dbReference>
<evidence type="ECO:0000256" key="14">
    <source>
        <dbReference type="ARBA" id="ARBA00037982"/>
    </source>
</evidence>
<keyword evidence="12" id="KW-0472">Membrane</keyword>
<dbReference type="STRING" id="7395.A0A1A9V481"/>
<accession>A0A1A9V481</accession>
<evidence type="ECO:0000256" key="12">
    <source>
        <dbReference type="ARBA" id="ARBA00023136"/>
    </source>
</evidence>
<keyword evidence="7 19" id="KW-0547">Nucleotide-binding</keyword>
<dbReference type="SMART" id="SM00220">
    <property type="entry name" value="S_TKc"/>
    <property type="match status" value="1"/>
</dbReference>
<comment type="catalytic activity">
    <reaction evidence="16">
        <text>L-seryl-[protein] + ATP = O-phospho-L-seryl-[protein] + ADP + H(+)</text>
        <dbReference type="Rhea" id="RHEA:17989"/>
        <dbReference type="Rhea" id="RHEA-COMP:9863"/>
        <dbReference type="Rhea" id="RHEA-COMP:11604"/>
        <dbReference type="ChEBI" id="CHEBI:15378"/>
        <dbReference type="ChEBI" id="CHEBI:29999"/>
        <dbReference type="ChEBI" id="CHEBI:30616"/>
        <dbReference type="ChEBI" id="CHEBI:83421"/>
        <dbReference type="ChEBI" id="CHEBI:456216"/>
        <dbReference type="EC" id="2.7.11.1"/>
    </reaction>
</comment>
<evidence type="ECO:0000256" key="10">
    <source>
        <dbReference type="ARBA" id="ARBA00022842"/>
    </source>
</evidence>
<dbReference type="GO" id="GO:0000139">
    <property type="term" value="C:Golgi membrane"/>
    <property type="evidence" value="ECO:0007669"/>
    <property type="project" value="UniProtKB-SubCell"/>
</dbReference>
<dbReference type="GO" id="GO:0005524">
    <property type="term" value="F:ATP binding"/>
    <property type="evidence" value="ECO:0007669"/>
    <property type="project" value="UniProtKB-UniRule"/>
</dbReference>
<dbReference type="InterPro" id="IPR000719">
    <property type="entry name" value="Prot_kinase_dom"/>
</dbReference>
<evidence type="ECO:0000256" key="6">
    <source>
        <dbReference type="ARBA" id="ARBA00022723"/>
    </source>
</evidence>
<keyword evidence="5" id="KW-0808">Transferase</keyword>
<feature type="domain" description="Protein kinase" evidence="21">
    <location>
        <begin position="93"/>
        <end position="341"/>
    </location>
</feature>
<keyword evidence="4" id="KW-0597">Phosphoprotein</keyword>
<evidence type="ECO:0000256" key="8">
    <source>
        <dbReference type="ARBA" id="ARBA00022777"/>
    </source>
</evidence>
<dbReference type="EnsemblMetazoa" id="GAUT025336-RA">
    <property type="protein sequence ID" value="GAUT025336-PA"/>
    <property type="gene ID" value="GAUT025336"/>
</dbReference>
<keyword evidence="6" id="KW-0479">Metal-binding</keyword>
<feature type="region of interest" description="Disordered" evidence="20">
    <location>
        <begin position="18"/>
        <end position="48"/>
    </location>
</feature>